<dbReference type="InterPro" id="IPR002035">
    <property type="entry name" value="VWF_A"/>
</dbReference>
<evidence type="ECO:0000313" key="3">
    <source>
        <dbReference type="Proteomes" id="UP000054270"/>
    </source>
</evidence>
<dbReference type="Gene3D" id="3.40.50.410">
    <property type="entry name" value="von Willebrand factor, type A domain"/>
    <property type="match status" value="1"/>
</dbReference>
<protein>
    <recommendedName>
        <fullName evidence="1">VWFA domain-containing protein</fullName>
    </recommendedName>
</protein>
<dbReference type="STRING" id="945553.A0A0D2MRX3"/>
<dbReference type="InterPro" id="IPR052969">
    <property type="entry name" value="Thr-specific_kinase-like"/>
</dbReference>
<feature type="domain" description="VWFA" evidence="1">
    <location>
        <begin position="22"/>
        <end position="227"/>
    </location>
</feature>
<evidence type="ECO:0000313" key="2">
    <source>
        <dbReference type="EMBL" id="KJA26713.1"/>
    </source>
</evidence>
<organism evidence="2 3">
    <name type="scientific">Hypholoma sublateritium (strain FD-334 SS-4)</name>
    <dbReference type="NCBI Taxonomy" id="945553"/>
    <lineage>
        <taxon>Eukaryota</taxon>
        <taxon>Fungi</taxon>
        <taxon>Dikarya</taxon>
        <taxon>Basidiomycota</taxon>
        <taxon>Agaricomycotina</taxon>
        <taxon>Agaricomycetes</taxon>
        <taxon>Agaricomycetidae</taxon>
        <taxon>Agaricales</taxon>
        <taxon>Agaricineae</taxon>
        <taxon>Strophariaceae</taxon>
        <taxon>Hypholoma</taxon>
    </lineage>
</organism>
<dbReference type="PROSITE" id="PS50234">
    <property type="entry name" value="VWFA"/>
    <property type="match status" value="1"/>
</dbReference>
<gene>
    <name evidence="2" type="ORF">HYPSUDRAFT_1027724</name>
</gene>
<dbReference type="Proteomes" id="UP000054270">
    <property type="component" value="Unassembled WGS sequence"/>
</dbReference>
<dbReference type="OrthoDB" id="301415at2759"/>
<dbReference type="CDD" id="cd00198">
    <property type="entry name" value="vWFA"/>
    <property type="match status" value="1"/>
</dbReference>
<dbReference type="PANTHER" id="PTHR47763">
    <property type="entry name" value="ALPHA-PROTEIN KINASE VWKA"/>
    <property type="match status" value="1"/>
</dbReference>
<proteinExistence type="predicted"/>
<dbReference type="PANTHER" id="PTHR47763:SF1">
    <property type="entry name" value="DUF659 DOMAIN-CONTAINING PROTEIN"/>
    <property type="match status" value="1"/>
</dbReference>
<dbReference type="EMBL" id="KN817526">
    <property type="protein sequence ID" value="KJA26713.1"/>
    <property type="molecule type" value="Genomic_DNA"/>
</dbReference>
<dbReference type="GO" id="GO:0004674">
    <property type="term" value="F:protein serine/threonine kinase activity"/>
    <property type="evidence" value="ECO:0007669"/>
    <property type="project" value="TreeGrafter"/>
</dbReference>
<dbReference type="SUPFAM" id="SSF53300">
    <property type="entry name" value="vWA-like"/>
    <property type="match status" value="1"/>
</dbReference>
<name>A0A0D2MRX3_HYPSF</name>
<dbReference type="AlphaFoldDB" id="A0A0D2MRX3"/>
<accession>A0A0D2MRX3</accession>
<dbReference type="InterPro" id="IPR036465">
    <property type="entry name" value="vWFA_dom_sf"/>
</dbReference>
<keyword evidence="3" id="KW-1185">Reference proteome</keyword>
<reference evidence="3" key="1">
    <citation type="submission" date="2014-04" db="EMBL/GenBank/DDBJ databases">
        <title>Evolutionary Origins and Diversification of the Mycorrhizal Mutualists.</title>
        <authorList>
            <consortium name="DOE Joint Genome Institute"/>
            <consortium name="Mycorrhizal Genomics Consortium"/>
            <person name="Kohler A."/>
            <person name="Kuo A."/>
            <person name="Nagy L.G."/>
            <person name="Floudas D."/>
            <person name="Copeland A."/>
            <person name="Barry K.W."/>
            <person name="Cichocki N."/>
            <person name="Veneault-Fourrey C."/>
            <person name="LaButti K."/>
            <person name="Lindquist E.A."/>
            <person name="Lipzen A."/>
            <person name="Lundell T."/>
            <person name="Morin E."/>
            <person name="Murat C."/>
            <person name="Riley R."/>
            <person name="Ohm R."/>
            <person name="Sun H."/>
            <person name="Tunlid A."/>
            <person name="Henrissat B."/>
            <person name="Grigoriev I.V."/>
            <person name="Hibbett D.S."/>
            <person name="Martin F."/>
        </authorList>
    </citation>
    <scope>NUCLEOTIDE SEQUENCE [LARGE SCALE GENOMIC DNA]</scope>
    <source>
        <strain evidence="3">FD-334 SS-4</strain>
    </source>
</reference>
<evidence type="ECO:0000259" key="1">
    <source>
        <dbReference type="PROSITE" id="PS50234"/>
    </source>
</evidence>
<sequence>MTNDPKNVRGQNRRTRGARKLDLVFIQDTTGSQGKYIEASLTRCKDVCYALQKSGKVEENDGLHLAVIAFRDQGQGDEYVTQDFNGFTNNVDSVVQNLGTLVASGGGDGPEALAAALSNAMNLKWRRDSAKVAVIITDAPPHGIGELGDFYKDGDPDGKDPLMIARTMARRGIAIFFVACEPTLSNHYTFAHDFYMALAKLTSGSMLPLTNTEILAPLIVGFALEHLEVDSLTTEFEPLVAQFHREGMSEADIVNKLFALMRSRSVKVTSLKSTPVYSESPTASKNVLTWMNAKSTKAGRDQMYHRTRIESPQNL</sequence>
<dbReference type="Pfam" id="PF00092">
    <property type="entry name" value="VWA"/>
    <property type="match status" value="1"/>
</dbReference>
<dbReference type="GO" id="GO:0005737">
    <property type="term" value="C:cytoplasm"/>
    <property type="evidence" value="ECO:0007669"/>
    <property type="project" value="TreeGrafter"/>
</dbReference>